<proteinExistence type="predicted"/>
<dbReference type="EMBL" id="JACSNV010000008">
    <property type="protein sequence ID" value="MBM6877866.1"/>
    <property type="molecule type" value="Genomic_DNA"/>
</dbReference>
<keyword evidence="3" id="KW-1185">Reference proteome</keyword>
<gene>
    <name evidence="2" type="ORF">H9X83_06795</name>
</gene>
<protein>
    <recommendedName>
        <fullName evidence="4">Chitin-binding type-3 domain-containing protein</fullName>
    </recommendedName>
</protein>
<evidence type="ECO:0000313" key="3">
    <source>
        <dbReference type="Proteomes" id="UP000729290"/>
    </source>
</evidence>
<comment type="caution">
    <text evidence="2">The sequence shown here is derived from an EMBL/GenBank/DDBJ whole genome shotgun (WGS) entry which is preliminary data.</text>
</comment>
<dbReference type="RefSeq" id="WP_205132700.1">
    <property type="nucleotide sequence ID" value="NZ_JACSNT010000002.1"/>
</dbReference>
<name>A0ABS2G8S9_9FIRM</name>
<dbReference type="Proteomes" id="UP000729290">
    <property type="component" value="Unassembled WGS sequence"/>
</dbReference>
<evidence type="ECO:0000256" key="1">
    <source>
        <dbReference type="SAM" id="MobiDB-lite"/>
    </source>
</evidence>
<feature type="compositionally biased region" description="Low complexity" evidence="1">
    <location>
        <begin position="17"/>
        <end position="27"/>
    </location>
</feature>
<evidence type="ECO:0000313" key="2">
    <source>
        <dbReference type="EMBL" id="MBM6877866.1"/>
    </source>
</evidence>
<evidence type="ECO:0008006" key="4">
    <source>
        <dbReference type="Google" id="ProtNLM"/>
    </source>
</evidence>
<organism evidence="2 3">
    <name type="scientific">Anaerotignum lactatifermentans</name>
    <dbReference type="NCBI Taxonomy" id="160404"/>
    <lineage>
        <taxon>Bacteria</taxon>
        <taxon>Bacillati</taxon>
        <taxon>Bacillota</taxon>
        <taxon>Clostridia</taxon>
        <taxon>Lachnospirales</taxon>
        <taxon>Anaerotignaceae</taxon>
        <taxon>Anaerotignum</taxon>
    </lineage>
</organism>
<feature type="region of interest" description="Disordered" evidence="1">
    <location>
        <begin position="1"/>
        <end position="33"/>
    </location>
</feature>
<sequence>MMSKEECLEKMREKGAQDAQQVQEQAESMTGTELNGKKEVIPEFRAAVEKMNMLERKVGFVCKSTAGRVVRLLQKYDSSIYTAEPEDLPAQWGFVWSDDPAHALPFIALSTSPYSEGNCCTENGVVYRSKINNNVWAPSAYPQGWEKVE</sequence>
<reference evidence="2 3" key="1">
    <citation type="journal article" date="2021" name="Sci. Rep.">
        <title>The distribution of antibiotic resistance genes in chicken gut microbiota commensals.</title>
        <authorList>
            <person name="Juricova H."/>
            <person name="Matiasovicova J."/>
            <person name="Kubasova T."/>
            <person name="Cejkova D."/>
            <person name="Rychlik I."/>
        </authorList>
    </citation>
    <scope>NUCLEOTIDE SEQUENCE [LARGE SCALE GENOMIC DNA]</scope>
    <source>
        <strain evidence="2 3">An431b</strain>
    </source>
</reference>
<feature type="compositionally biased region" description="Basic and acidic residues" evidence="1">
    <location>
        <begin position="1"/>
        <end position="16"/>
    </location>
</feature>
<accession>A0ABS2G8S9</accession>